<name>A0A1A8SBL7_9TELE</name>
<dbReference type="EMBL" id="HAEI01012575">
    <property type="protein sequence ID" value="SBS15044.1"/>
    <property type="molecule type" value="Transcribed_RNA"/>
</dbReference>
<sequence length="37" mass="4265">EDFFFTYKQVSKSVPKMSSNSKTFLFSCDVMSSNISF</sequence>
<feature type="non-terminal residue" evidence="1">
    <location>
        <position position="1"/>
    </location>
</feature>
<reference evidence="1" key="2">
    <citation type="submission" date="2016-06" db="EMBL/GenBank/DDBJ databases">
        <title>The genome of a short-lived fish provides insights into sex chromosome evolution and the genetic control of aging.</title>
        <authorList>
            <person name="Reichwald K."/>
            <person name="Felder M."/>
            <person name="Petzold A."/>
            <person name="Koch P."/>
            <person name="Groth M."/>
            <person name="Platzer M."/>
        </authorList>
    </citation>
    <scope>NUCLEOTIDE SEQUENCE</scope>
    <source>
        <tissue evidence="1">Brain</tissue>
    </source>
</reference>
<dbReference type="AlphaFoldDB" id="A0A1A8SBL7"/>
<gene>
    <name evidence="1" type="primary">URP1</name>
</gene>
<reference evidence="1" key="1">
    <citation type="submission" date="2016-05" db="EMBL/GenBank/DDBJ databases">
        <authorList>
            <person name="Lavstsen T."/>
            <person name="Jespersen J.S."/>
        </authorList>
    </citation>
    <scope>NUCLEOTIDE SEQUENCE</scope>
    <source>
        <tissue evidence="1">Brain</tissue>
    </source>
</reference>
<feature type="non-terminal residue" evidence="1">
    <location>
        <position position="37"/>
    </location>
</feature>
<protein>
    <submittedName>
        <fullName evidence="1">Urotensin-related peptide 1</fullName>
    </submittedName>
</protein>
<proteinExistence type="predicted"/>
<evidence type="ECO:0000313" key="1">
    <source>
        <dbReference type="EMBL" id="SBS15044.1"/>
    </source>
</evidence>
<organism evidence="1">
    <name type="scientific">Nothobranchius rachovii</name>
    <name type="common">bluefin notho</name>
    <dbReference type="NCBI Taxonomy" id="451742"/>
    <lineage>
        <taxon>Eukaryota</taxon>
        <taxon>Metazoa</taxon>
        <taxon>Chordata</taxon>
        <taxon>Craniata</taxon>
        <taxon>Vertebrata</taxon>
        <taxon>Euteleostomi</taxon>
        <taxon>Actinopterygii</taxon>
        <taxon>Neopterygii</taxon>
        <taxon>Teleostei</taxon>
        <taxon>Neoteleostei</taxon>
        <taxon>Acanthomorphata</taxon>
        <taxon>Ovalentaria</taxon>
        <taxon>Atherinomorphae</taxon>
        <taxon>Cyprinodontiformes</taxon>
        <taxon>Nothobranchiidae</taxon>
        <taxon>Nothobranchius</taxon>
    </lineage>
</organism>
<accession>A0A1A8SBL7</accession>